<name>X1R3A6_9ZZZZ</name>
<comment type="caution">
    <text evidence="2">The sequence shown here is derived from an EMBL/GenBank/DDBJ whole genome shotgun (WGS) entry which is preliminary data.</text>
</comment>
<dbReference type="GO" id="GO:0005524">
    <property type="term" value="F:ATP binding"/>
    <property type="evidence" value="ECO:0007669"/>
    <property type="project" value="InterPro"/>
</dbReference>
<organism evidence="2">
    <name type="scientific">marine sediment metagenome</name>
    <dbReference type="NCBI Taxonomy" id="412755"/>
    <lineage>
        <taxon>unclassified sequences</taxon>
        <taxon>metagenomes</taxon>
        <taxon>ecological metagenomes</taxon>
    </lineage>
</organism>
<dbReference type="EMBL" id="BARW01009008">
    <property type="protein sequence ID" value="GAI75008.1"/>
    <property type="molecule type" value="Genomic_DNA"/>
</dbReference>
<sequence length="300" mass="33344">MANTTNKITVEVPHRISGFFEIVDKKNGNKINNPEQIGSRGAGFNVSGKGRTDLSFENLEKGKESCCTIYINEEKFDKKAETTCFIFDYVKKLIKDPVKVKIEHFFDLPVGCGYGASGSGALGTIFGLNKLFNINLDYLENGKIAHIAEVVKKTGLGTVCGQLGRGLCILKEPGYPCTYERLKSPNDLLVICGSFGTIQTKSILSDASLSSKIKRAGKIALNKLMLEPNYRNFIKVSFQFVEESEILNILHLDRIRELLNDLHKLDIIGASMNQLGRSVYIFCKKGKENEVLEVLNTHKP</sequence>
<protein>
    <recommendedName>
        <fullName evidence="1">GHMP kinase N-terminal domain-containing protein</fullName>
    </recommendedName>
</protein>
<dbReference type="Pfam" id="PF00288">
    <property type="entry name" value="GHMP_kinases_N"/>
    <property type="match status" value="1"/>
</dbReference>
<dbReference type="HAMAP" id="MF_02223">
    <property type="entry name" value="Pantoate_kinase"/>
    <property type="match status" value="1"/>
</dbReference>
<dbReference type="Gene3D" id="3.30.230.120">
    <property type="match status" value="1"/>
</dbReference>
<dbReference type="InterPro" id="IPR020568">
    <property type="entry name" value="Ribosomal_Su5_D2-typ_SF"/>
</dbReference>
<dbReference type="SUPFAM" id="SSF54211">
    <property type="entry name" value="Ribosomal protein S5 domain 2-like"/>
    <property type="match status" value="1"/>
</dbReference>
<proteinExistence type="inferred from homology"/>
<dbReference type="PANTHER" id="PTHR42282">
    <property type="entry name" value="PANTOATE KINASE-RELATED"/>
    <property type="match status" value="1"/>
</dbReference>
<dbReference type="PANTHER" id="PTHR42282:SF1">
    <property type="entry name" value="PANTOATE KINASE"/>
    <property type="match status" value="1"/>
</dbReference>
<feature type="non-terminal residue" evidence="2">
    <location>
        <position position="300"/>
    </location>
</feature>
<evidence type="ECO:0000313" key="2">
    <source>
        <dbReference type="EMBL" id="GAI75008.1"/>
    </source>
</evidence>
<feature type="domain" description="GHMP kinase N-terminal" evidence="1">
    <location>
        <begin position="92"/>
        <end position="151"/>
    </location>
</feature>
<gene>
    <name evidence="2" type="ORF">S12H4_18270</name>
</gene>
<dbReference type="InterPro" id="IPR006204">
    <property type="entry name" value="GHMP_kinase_N_dom"/>
</dbReference>
<reference evidence="2" key="1">
    <citation type="journal article" date="2014" name="Front. Microbiol.">
        <title>High frequency of phylogenetically diverse reductive dehalogenase-homologous genes in deep subseafloor sedimentary metagenomes.</title>
        <authorList>
            <person name="Kawai M."/>
            <person name="Futagami T."/>
            <person name="Toyoda A."/>
            <person name="Takaki Y."/>
            <person name="Nishi S."/>
            <person name="Hori S."/>
            <person name="Arai W."/>
            <person name="Tsubouchi T."/>
            <person name="Morono Y."/>
            <person name="Uchiyama I."/>
            <person name="Ito T."/>
            <person name="Fujiyama A."/>
            <person name="Inagaki F."/>
            <person name="Takami H."/>
        </authorList>
    </citation>
    <scope>NUCLEOTIDE SEQUENCE</scope>
    <source>
        <strain evidence="2">Expedition CK06-06</strain>
    </source>
</reference>
<accession>X1R3A6</accession>
<evidence type="ECO:0000259" key="1">
    <source>
        <dbReference type="Pfam" id="PF00288"/>
    </source>
</evidence>
<dbReference type="InterPro" id="IPR012043">
    <property type="entry name" value="PoK"/>
</dbReference>
<dbReference type="AlphaFoldDB" id="X1R3A6"/>